<feature type="region of interest" description="Disordered" evidence="1">
    <location>
        <begin position="1"/>
        <end position="40"/>
    </location>
</feature>
<dbReference type="Gene3D" id="1.10.246.120">
    <property type="match status" value="1"/>
</dbReference>
<comment type="caution">
    <text evidence="2">The sequence shown here is derived from an EMBL/GenBank/DDBJ whole genome shotgun (WGS) entry which is preliminary data.</text>
</comment>
<accession>A0ABN9QR74</accession>
<evidence type="ECO:0000313" key="2">
    <source>
        <dbReference type="EMBL" id="CAK0808019.1"/>
    </source>
</evidence>
<sequence>MSLPARSPGPLGGGRAAIPAPRSAMARSGGGEGSPAPDSAATEAAWRRAAAAEKSAYGRFCEKLRHPSAKPVVHRMHQFVTEFAAGRPTSEAAEEIHRFQDRAAAWMLSKAVVFAADADEEGTREAEEGLEKFLLCRLYPKLFAATPQIERQTPS</sequence>
<dbReference type="InterPro" id="IPR037191">
    <property type="entry name" value="VPS9_dom_sf"/>
</dbReference>
<reference evidence="2" key="1">
    <citation type="submission" date="2023-10" db="EMBL/GenBank/DDBJ databases">
        <authorList>
            <person name="Chen Y."/>
            <person name="Shah S."/>
            <person name="Dougan E. K."/>
            <person name="Thang M."/>
            <person name="Chan C."/>
        </authorList>
    </citation>
    <scope>NUCLEOTIDE SEQUENCE [LARGE SCALE GENOMIC DNA]</scope>
</reference>
<name>A0ABN9QR74_9DINO</name>
<dbReference type="SUPFAM" id="SSF109993">
    <property type="entry name" value="VPS9 domain"/>
    <property type="match status" value="1"/>
</dbReference>
<dbReference type="EMBL" id="CAUYUJ010004073">
    <property type="protein sequence ID" value="CAK0808019.1"/>
    <property type="molecule type" value="Genomic_DNA"/>
</dbReference>
<dbReference type="Proteomes" id="UP001189429">
    <property type="component" value="Unassembled WGS sequence"/>
</dbReference>
<evidence type="ECO:0000256" key="1">
    <source>
        <dbReference type="SAM" id="MobiDB-lite"/>
    </source>
</evidence>
<protein>
    <submittedName>
        <fullName evidence="2">Uncharacterized protein</fullName>
    </submittedName>
</protein>
<keyword evidence="3" id="KW-1185">Reference proteome</keyword>
<organism evidence="2 3">
    <name type="scientific">Prorocentrum cordatum</name>
    <dbReference type="NCBI Taxonomy" id="2364126"/>
    <lineage>
        <taxon>Eukaryota</taxon>
        <taxon>Sar</taxon>
        <taxon>Alveolata</taxon>
        <taxon>Dinophyceae</taxon>
        <taxon>Prorocentrales</taxon>
        <taxon>Prorocentraceae</taxon>
        <taxon>Prorocentrum</taxon>
    </lineage>
</organism>
<evidence type="ECO:0000313" key="3">
    <source>
        <dbReference type="Proteomes" id="UP001189429"/>
    </source>
</evidence>
<proteinExistence type="predicted"/>
<gene>
    <name evidence="2" type="ORF">PCOR1329_LOCUS13734</name>
</gene>